<reference evidence="2" key="1">
    <citation type="journal article" date="2023" name="Plant J.">
        <title>Genome sequences and population genomics provide insights into the demographic history, inbreeding, and mutation load of two 'living fossil' tree species of Dipteronia.</title>
        <authorList>
            <person name="Feng Y."/>
            <person name="Comes H.P."/>
            <person name="Chen J."/>
            <person name="Zhu S."/>
            <person name="Lu R."/>
            <person name="Zhang X."/>
            <person name="Li P."/>
            <person name="Qiu J."/>
            <person name="Olsen K.M."/>
            <person name="Qiu Y."/>
        </authorList>
    </citation>
    <scope>NUCLEOTIDE SEQUENCE</scope>
    <source>
        <strain evidence="2">NBL</strain>
    </source>
</reference>
<evidence type="ECO:0000313" key="2">
    <source>
        <dbReference type="EMBL" id="KAK3198461.1"/>
    </source>
</evidence>
<evidence type="ECO:0000313" key="3">
    <source>
        <dbReference type="Proteomes" id="UP001281410"/>
    </source>
</evidence>
<sequence length="141" mass="16067">MFSKSVVHPSEYNRDSIDNTGDRVKYLSSVLYEMGKKSVYVVFKGRRTGVFNSLPECHEHVDGFPGASYQKFNSTDEAYKAISSRSRHSTHSWLESLVNVEKKEYSVNVEEKVSEKSQSTGVMLFSFRFAFIFGVIVCKIV</sequence>
<organism evidence="2 3">
    <name type="scientific">Dipteronia sinensis</name>
    <dbReference type="NCBI Taxonomy" id="43782"/>
    <lineage>
        <taxon>Eukaryota</taxon>
        <taxon>Viridiplantae</taxon>
        <taxon>Streptophyta</taxon>
        <taxon>Embryophyta</taxon>
        <taxon>Tracheophyta</taxon>
        <taxon>Spermatophyta</taxon>
        <taxon>Magnoliopsida</taxon>
        <taxon>eudicotyledons</taxon>
        <taxon>Gunneridae</taxon>
        <taxon>Pentapetalae</taxon>
        <taxon>rosids</taxon>
        <taxon>malvids</taxon>
        <taxon>Sapindales</taxon>
        <taxon>Sapindaceae</taxon>
        <taxon>Hippocastanoideae</taxon>
        <taxon>Acereae</taxon>
        <taxon>Dipteronia</taxon>
    </lineage>
</organism>
<dbReference type="InterPro" id="IPR037056">
    <property type="entry name" value="RNase_H1_N_sf"/>
</dbReference>
<accession>A0AAE0DZF7</accession>
<evidence type="ECO:0000259" key="1">
    <source>
        <dbReference type="Pfam" id="PF01693"/>
    </source>
</evidence>
<dbReference type="InterPro" id="IPR011320">
    <property type="entry name" value="RNase_H1_N"/>
</dbReference>
<comment type="caution">
    <text evidence="2">The sequence shown here is derived from an EMBL/GenBank/DDBJ whole genome shotgun (WGS) entry which is preliminary data.</text>
</comment>
<dbReference type="EMBL" id="JANJYJ010000007">
    <property type="protein sequence ID" value="KAK3198461.1"/>
    <property type="molecule type" value="Genomic_DNA"/>
</dbReference>
<dbReference type="SUPFAM" id="SSF55658">
    <property type="entry name" value="L9 N-domain-like"/>
    <property type="match status" value="1"/>
</dbReference>
<gene>
    <name evidence="2" type="ORF">Dsin_021876</name>
</gene>
<keyword evidence="3" id="KW-1185">Reference proteome</keyword>
<dbReference type="Proteomes" id="UP001281410">
    <property type="component" value="Unassembled WGS sequence"/>
</dbReference>
<dbReference type="Gene3D" id="3.40.970.10">
    <property type="entry name" value="Ribonuclease H1, N-terminal domain"/>
    <property type="match status" value="1"/>
</dbReference>
<dbReference type="Pfam" id="PF01693">
    <property type="entry name" value="Cauli_VI"/>
    <property type="match status" value="1"/>
</dbReference>
<dbReference type="InterPro" id="IPR009027">
    <property type="entry name" value="Ribosomal_bL9/RNase_H1_N"/>
</dbReference>
<name>A0AAE0DZF7_9ROSI</name>
<proteinExistence type="predicted"/>
<protein>
    <recommendedName>
        <fullName evidence="1">Ribonuclease H1 N-terminal domain-containing protein</fullName>
    </recommendedName>
</protein>
<feature type="domain" description="Ribonuclease H1 N-terminal" evidence="1">
    <location>
        <begin position="39"/>
        <end position="80"/>
    </location>
</feature>
<dbReference type="AlphaFoldDB" id="A0AAE0DZF7"/>